<evidence type="ECO:0000256" key="1">
    <source>
        <dbReference type="SAM" id="MobiDB-lite"/>
    </source>
</evidence>
<dbReference type="AlphaFoldDB" id="T1A199"/>
<feature type="non-terminal residue" evidence="2">
    <location>
        <position position="172"/>
    </location>
</feature>
<reference evidence="2" key="2">
    <citation type="journal article" date="2014" name="ISME J.">
        <title>Microbial stratification in low pH oxic and suboxic macroscopic growths along an acid mine drainage.</title>
        <authorList>
            <person name="Mendez-Garcia C."/>
            <person name="Mesa V."/>
            <person name="Sprenger R.R."/>
            <person name="Richter M."/>
            <person name="Diez M.S."/>
            <person name="Solano J."/>
            <person name="Bargiela R."/>
            <person name="Golyshina O.V."/>
            <person name="Manteca A."/>
            <person name="Ramos J.L."/>
            <person name="Gallego J.R."/>
            <person name="Llorente I."/>
            <person name="Martins Dos Santos V.A."/>
            <person name="Jensen O.N."/>
            <person name="Pelaez A.I."/>
            <person name="Sanchez J."/>
            <person name="Ferrer M."/>
        </authorList>
    </citation>
    <scope>NUCLEOTIDE SEQUENCE</scope>
</reference>
<accession>T1A199</accession>
<sequence length="172" mass="20116">FKSIKDFKKHPEKYPGRPKMPGYKEKNGEFILIFTNQQCIIENGMLRFPKSINMEVKTRLDDVDLREVRIVPRGTGYVIEIVYEKEISDPNNGIPRRIMGIDIGVRNIVTIGGNIPEQGIAVRGGMLKSINQFFNKEYARMKSISDRQFGNRHLTRKERYLFLKRNRKLKDI</sequence>
<comment type="caution">
    <text evidence="2">The sequence shown here is derived from an EMBL/GenBank/DDBJ whole genome shotgun (WGS) entry which is preliminary data.</text>
</comment>
<organism evidence="2">
    <name type="scientific">mine drainage metagenome</name>
    <dbReference type="NCBI Taxonomy" id="410659"/>
    <lineage>
        <taxon>unclassified sequences</taxon>
        <taxon>metagenomes</taxon>
        <taxon>ecological metagenomes</taxon>
    </lineage>
</organism>
<name>T1A199_9ZZZZ</name>
<feature type="non-terminal residue" evidence="2">
    <location>
        <position position="1"/>
    </location>
</feature>
<dbReference type="EMBL" id="AUZZ01005176">
    <property type="protein sequence ID" value="EQD50642.1"/>
    <property type="molecule type" value="Genomic_DNA"/>
</dbReference>
<protein>
    <submittedName>
        <fullName evidence="2">IS605 family transposase OrfB</fullName>
    </submittedName>
</protein>
<feature type="region of interest" description="Disordered" evidence="1">
    <location>
        <begin position="1"/>
        <end position="21"/>
    </location>
</feature>
<reference evidence="2" key="1">
    <citation type="submission" date="2013-08" db="EMBL/GenBank/DDBJ databases">
        <authorList>
            <person name="Mendez C."/>
            <person name="Richter M."/>
            <person name="Ferrer M."/>
            <person name="Sanchez J."/>
        </authorList>
    </citation>
    <scope>NUCLEOTIDE SEQUENCE</scope>
</reference>
<evidence type="ECO:0000313" key="2">
    <source>
        <dbReference type="EMBL" id="EQD50642.1"/>
    </source>
</evidence>
<gene>
    <name evidence="2" type="ORF">B2A_07233</name>
</gene>
<proteinExistence type="predicted"/>